<dbReference type="PANTHER" id="PTHR39420:SF1">
    <property type="entry name" value="HYDROLASE"/>
    <property type="match status" value="1"/>
</dbReference>
<dbReference type="RefSeq" id="WP_088643858.1">
    <property type="nucleotide sequence ID" value="NZ_CBDRBW010000022.1"/>
</dbReference>
<dbReference type="AlphaFoldDB" id="A0A246RQ16"/>
<dbReference type="NCBIfam" id="TIGR03624">
    <property type="entry name" value="putative hydrolase"/>
    <property type="match status" value="1"/>
</dbReference>
<keyword evidence="2" id="KW-1185">Reference proteome</keyword>
<dbReference type="InterPro" id="IPR042271">
    <property type="entry name" value="Zinicin_2_N"/>
</dbReference>
<evidence type="ECO:0000313" key="1">
    <source>
        <dbReference type="EMBL" id="OWV08754.1"/>
    </source>
</evidence>
<name>A0A246RQ16_9ACTN</name>
<evidence type="ECO:0000313" key="2">
    <source>
        <dbReference type="Proteomes" id="UP000197174"/>
    </source>
</evidence>
<sequence length="355" mass="38427">MAQFVDWDLAAATAGALSKSGPRVSYAEATGVVGDLRRLTDEAAGHVADYTGLRPQVSHPPVRVVDRRDWAATNIAGLREVITPLVSRLSGDKPPGALTEAVGSRLTGVQAGTVLAYLSGRVLGQYEVFSADPGQLLLVAPNIVEVERKLGADPRDFRLWVCLHEVTHRTQFTAVPWMRAYFLGEVQAFVDASQGTEHLVERLRRGVSTLSDAVRDPDSRTSVLDIVQTPAQRAVLDRLTALMTLLEGHAEFVMDGVGPQVIPSVERIRAGFNRRREAGNPLEKAIRRLLGVDVKMRQYAEGRKFVHGVVEQVGMPGFNKIFGSPLTLPRLDELGDPAAWVARVHGPAGATPTAG</sequence>
<protein>
    <submittedName>
        <fullName evidence="1">Coenzyme F420 biosynthesis-associated protein</fullName>
    </submittedName>
</protein>
<dbReference type="OrthoDB" id="142939at2"/>
<gene>
    <name evidence="1" type="ORF">B5D80_11715</name>
</gene>
<proteinExistence type="predicted"/>
<dbReference type="EMBL" id="MZMV01000015">
    <property type="protein sequence ID" value="OWV08754.1"/>
    <property type="molecule type" value="Genomic_DNA"/>
</dbReference>
<reference evidence="1 2" key="1">
    <citation type="submission" date="2017-03" db="EMBL/GenBank/DDBJ databases">
        <title>Whole genome sequence of Micromonospora wenchangensis, isolated from mangrove soil.</title>
        <authorList>
            <person name="Yang H."/>
        </authorList>
    </citation>
    <scope>NUCLEOTIDE SEQUENCE [LARGE SCALE GENOMIC DNA]</scope>
    <source>
        <strain evidence="1 2">CCTCC AA 2012002</strain>
    </source>
</reference>
<organism evidence="1 2">
    <name type="scientific">Micromonospora wenchangensis</name>
    <dbReference type="NCBI Taxonomy" id="1185415"/>
    <lineage>
        <taxon>Bacteria</taxon>
        <taxon>Bacillati</taxon>
        <taxon>Actinomycetota</taxon>
        <taxon>Actinomycetes</taxon>
        <taxon>Micromonosporales</taxon>
        <taxon>Micromonosporaceae</taxon>
        <taxon>Micromonospora</taxon>
    </lineage>
</organism>
<dbReference type="InterPro" id="IPR022454">
    <property type="entry name" value="CHP03883_F420-assoc"/>
</dbReference>
<dbReference type="Gene3D" id="1.20.150.30">
    <property type="entry name" value="Zincin-like metallopeptidase, N-terminal domain"/>
    <property type="match status" value="1"/>
</dbReference>
<comment type="caution">
    <text evidence="1">The sequence shown here is derived from an EMBL/GenBank/DDBJ whole genome shotgun (WGS) entry which is preliminary data.</text>
</comment>
<accession>A0A246RQ16</accession>
<dbReference type="SUPFAM" id="SSF55486">
    <property type="entry name" value="Metalloproteases ('zincins'), catalytic domain"/>
    <property type="match status" value="1"/>
</dbReference>
<dbReference type="NCBIfam" id="TIGR03883">
    <property type="entry name" value="DUF2342_F420"/>
    <property type="match status" value="1"/>
</dbReference>
<dbReference type="PANTHER" id="PTHR39420">
    <property type="match status" value="1"/>
</dbReference>
<dbReference type="InterPro" id="IPR018766">
    <property type="entry name" value="Zinicin_2"/>
</dbReference>
<dbReference type="Pfam" id="PF10103">
    <property type="entry name" value="Zincin_2"/>
    <property type="match status" value="1"/>
</dbReference>
<dbReference type="Proteomes" id="UP000197174">
    <property type="component" value="Unassembled WGS sequence"/>
</dbReference>